<dbReference type="InterPro" id="IPR023214">
    <property type="entry name" value="HAD_sf"/>
</dbReference>
<dbReference type="NCBIfam" id="TIGR01484">
    <property type="entry name" value="HAD-SF-IIB"/>
    <property type="match status" value="1"/>
</dbReference>
<dbReference type="Pfam" id="PF00724">
    <property type="entry name" value="Oxidored_FMN"/>
    <property type="match status" value="1"/>
</dbReference>
<dbReference type="RefSeq" id="WP_022939152.1">
    <property type="nucleotide sequence ID" value="NZ_CABKRQ010000008.1"/>
</dbReference>
<keyword evidence="2" id="KW-0560">Oxidoreductase</keyword>
<dbReference type="AlphaFoldDB" id="A0A318KQ02"/>
<keyword evidence="5" id="KW-1185">Reference proteome</keyword>
<dbReference type="GO" id="GO:0016491">
    <property type="term" value="F:oxidoreductase activity"/>
    <property type="evidence" value="ECO:0007669"/>
    <property type="project" value="UniProtKB-KW"/>
</dbReference>
<dbReference type="Gene3D" id="3.20.20.70">
    <property type="entry name" value="Aldolase class I"/>
    <property type="match status" value="1"/>
</dbReference>
<dbReference type="EMBL" id="QJKH01000007">
    <property type="protein sequence ID" value="PXX78642.1"/>
    <property type="molecule type" value="Genomic_DNA"/>
</dbReference>
<gene>
    <name evidence="4" type="ORF">DES51_107183</name>
</gene>
<keyword evidence="1" id="KW-0285">Flavoprotein</keyword>
<accession>A0A318KQ02</accession>
<feature type="domain" description="NADH:flavin oxidoreductase/NADH oxidase N-terminal" evidence="3">
    <location>
        <begin position="4"/>
        <end position="314"/>
    </location>
</feature>
<keyword evidence="4" id="KW-0378">Hydrolase</keyword>
<dbReference type="GO" id="GO:0010181">
    <property type="term" value="F:FMN binding"/>
    <property type="evidence" value="ECO:0007669"/>
    <property type="project" value="InterPro"/>
</dbReference>
<dbReference type="InterPro" id="IPR013785">
    <property type="entry name" value="Aldolase_TIM"/>
</dbReference>
<dbReference type="InterPro" id="IPR051799">
    <property type="entry name" value="NADH_flavin_oxidoreductase"/>
</dbReference>
<dbReference type="CDD" id="cd02803">
    <property type="entry name" value="OYE_like_FMN_family"/>
    <property type="match status" value="1"/>
</dbReference>
<sequence length="592" mass="65399">MKAFESVRLTNIELKNRFIRSATSERLCLDNGHLSEAYYQHYEKLAQGGAAMLITGYTYPDEAFKVKSRMAGFYDDSFIPEYQRLTALAHCYDTKLLLQLVHGGSSSSLGCIESASAIPHISSGLVPEAMSKERLKTITNIFVTAAIRAERCGFDGIQIHAAHGYLFSQFLDPRMNQRMDEYGGPISNRARLLVEVIKAIDKQVSKHFHISVKVHCSDFNINGMCFDEALELCGLLTKAGVDSIEISGGDYAARKGELFYQSEAALIAEKVNIPVFLVGGVRSLKAVEKLLCTTSIAAISMSRALLCEPNLVNAYYYGKKASPDCLQCRTCQACILPSKHAPALFVSDVDGTISMHGVISKADVAAVNQYAKHNYLAFISGRSLSNLKCDLDKHKINYDFLGAYNGAYLIDRCGKVLIDHPLAIEMEELFELISKFQIKGYALTGKAGMYFNIMDTDSIMNKMKTSSYEPQIEQREVMKQLYSVNIEFRDDSTASLFIAQAEALKLNCQIYLNTHFVDIVAYRTGKLEAVKCLQSALGLEREAVTVIGDSFNDLPMIEAYNSFAISSGDLKVIKAAANQADSVEAAIHHIMG</sequence>
<protein>
    <submittedName>
        <fullName evidence="4">HAD superfamily hydrolase (TIGR01484 family)</fullName>
    </submittedName>
</protein>
<dbReference type="OrthoDB" id="9772736at2"/>
<dbReference type="PANTHER" id="PTHR43656">
    <property type="entry name" value="BINDING OXIDOREDUCTASE, PUTATIVE (AFU_ORTHOLOGUE AFUA_2G08260)-RELATED"/>
    <property type="match status" value="1"/>
</dbReference>
<dbReference type="InterPro" id="IPR036412">
    <property type="entry name" value="HAD-like_sf"/>
</dbReference>
<evidence type="ECO:0000256" key="2">
    <source>
        <dbReference type="ARBA" id="ARBA00023002"/>
    </source>
</evidence>
<evidence type="ECO:0000313" key="4">
    <source>
        <dbReference type="EMBL" id="PXX78642.1"/>
    </source>
</evidence>
<dbReference type="SUPFAM" id="SSF56784">
    <property type="entry name" value="HAD-like"/>
    <property type="match status" value="1"/>
</dbReference>
<dbReference type="InterPro" id="IPR001155">
    <property type="entry name" value="OxRdtase_FMN_N"/>
</dbReference>
<evidence type="ECO:0000259" key="3">
    <source>
        <dbReference type="Pfam" id="PF00724"/>
    </source>
</evidence>
<dbReference type="Pfam" id="PF08282">
    <property type="entry name" value="Hydrolase_3"/>
    <property type="match status" value="1"/>
</dbReference>
<evidence type="ECO:0000313" key="5">
    <source>
        <dbReference type="Proteomes" id="UP000247612"/>
    </source>
</evidence>
<dbReference type="SUPFAM" id="SSF51395">
    <property type="entry name" value="FMN-linked oxidoreductases"/>
    <property type="match status" value="1"/>
</dbReference>
<dbReference type="GO" id="GO:0016791">
    <property type="term" value="F:phosphatase activity"/>
    <property type="evidence" value="ECO:0007669"/>
    <property type="project" value="UniProtKB-ARBA"/>
</dbReference>
<evidence type="ECO:0000256" key="1">
    <source>
        <dbReference type="ARBA" id="ARBA00022630"/>
    </source>
</evidence>
<dbReference type="STRING" id="1034346.GCA_000313565_02869"/>
<dbReference type="Gene3D" id="3.30.1240.10">
    <property type="match status" value="1"/>
</dbReference>
<dbReference type="Gene3D" id="3.40.50.1000">
    <property type="entry name" value="HAD superfamily/HAD-like"/>
    <property type="match status" value="1"/>
</dbReference>
<proteinExistence type="predicted"/>
<reference evidence="4 5" key="1">
    <citation type="submission" date="2018-05" db="EMBL/GenBank/DDBJ databases">
        <title>Genomic Encyclopedia of Type Strains, Phase IV (KMG-IV): sequencing the most valuable type-strain genomes for metagenomic binning, comparative biology and taxonomic classification.</title>
        <authorList>
            <person name="Goeker M."/>
        </authorList>
    </citation>
    <scope>NUCLEOTIDE SEQUENCE [LARGE SCALE GENOMIC DNA]</scope>
    <source>
        <strain evidence="4 5">JC118</strain>
    </source>
</reference>
<organism evidence="4 5">
    <name type="scientific">Dielma fastidiosa</name>
    <dbReference type="NCBI Taxonomy" id="1034346"/>
    <lineage>
        <taxon>Bacteria</taxon>
        <taxon>Bacillati</taxon>
        <taxon>Bacillota</taxon>
        <taxon>Erysipelotrichia</taxon>
        <taxon>Erysipelotrichales</taxon>
        <taxon>Erysipelotrichaceae</taxon>
        <taxon>Dielma</taxon>
    </lineage>
</organism>
<dbReference type="InterPro" id="IPR006379">
    <property type="entry name" value="HAD-SF_hydro_IIB"/>
</dbReference>
<dbReference type="Proteomes" id="UP000247612">
    <property type="component" value="Unassembled WGS sequence"/>
</dbReference>
<dbReference type="PANTHER" id="PTHR43656:SF2">
    <property type="entry name" value="BINDING OXIDOREDUCTASE, PUTATIVE (AFU_ORTHOLOGUE AFUA_2G08260)-RELATED"/>
    <property type="match status" value="1"/>
</dbReference>
<comment type="caution">
    <text evidence="4">The sequence shown here is derived from an EMBL/GenBank/DDBJ whole genome shotgun (WGS) entry which is preliminary data.</text>
</comment>
<name>A0A318KQ02_9FIRM</name>